<dbReference type="PANTHER" id="PTHR15157:SF5">
    <property type="entry name" value="UV RADIATION RESISTANCE-ASSOCIATED GENE PROTEIN"/>
    <property type="match status" value="1"/>
</dbReference>
<feature type="region of interest" description="Disordered" evidence="2">
    <location>
        <begin position="404"/>
        <end position="455"/>
    </location>
</feature>
<reference evidence="3" key="2">
    <citation type="submission" date="2025-09" db="UniProtKB">
        <authorList>
            <consortium name="Ensembl"/>
        </authorList>
    </citation>
    <scope>IDENTIFICATION</scope>
</reference>
<reference evidence="3" key="1">
    <citation type="submission" date="2025-08" db="UniProtKB">
        <authorList>
            <consortium name="Ensembl"/>
        </authorList>
    </citation>
    <scope>IDENTIFICATION</scope>
</reference>
<protein>
    <recommendedName>
        <fullName evidence="5">UVRAG</fullName>
    </recommendedName>
</protein>
<keyword evidence="1" id="KW-0175">Coiled coil</keyword>
<dbReference type="GO" id="GO:0005768">
    <property type="term" value="C:endosome"/>
    <property type="evidence" value="ECO:0007669"/>
    <property type="project" value="TreeGrafter"/>
</dbReference>
<dbReference type="InterPro" id="IPR035892">
    <property type="entry name" value="C2_domain_sf"/>
</dbReference>
<dbReference type="GO" id="GO:0035493">
    <property type="term" value="P:SNARE complex assembly"/>
    <property type="evidence" value="ECO:0007669"/>
    <property type="project" value="TreeGrafter"/>
</dbReference>
<dbReference type="SUPFAM" id="SSF49562">
    <property type="entry name" value="C2 domain (Calcium/lipid-binding domain, CaLB)"/>
    <property type="match status" value="1"/>
</dbReference>
<accession>A0A8C2M0T3</accession>
<evidence type="ECO:0000256" key="1">
    <source>
        <dbReference type="ARBA" id="ARBA00023054"/>
    </source>
</evidence>
<dbReference type="PANTHER" id="PTHR15157">
    <property type="entry name" value="UV RADIATION RESISTANCE-ASSOCIATED GENE PROTEIN"/>
    <property type="match status" value="1"/>
</dbReference>
<evidence type="ECO:0000313" key="3">
    <source>
        <dbReference type="Ensembl" id="ENSCGRP00001011551.1"/>
    </source>
</evidence>
<feature type="region of interest" description="Disordered" evidence="2">
    <location>
        <begin position="1"/>
        <end position="29"/>
    </location>
</feature>
<evidence type="ECO:0000313" key="4">
    <source>
        <dbReference type="Proteomes" id="UP000694386"/>
    </source>
</evidence>
<sequence length="455" mass="51194">MSSCASFGAPGTLPPPGPSTALPPGAPALPSQQQRLRHLQNIAARNIVNRNGHQLLDTYFTLHLCDNEKIYKEFYRSEVIKNSLNPTRRTRTVLIHLSFFVVKIWGGKGDAYHLLIEWKVYLDGLKYLGQQIHAHNQNEIIFGLNDGYYGATFEPKGHSNTHNILQCAIKQTPVIVQRIGKVIEKKLRLTSTSNELKNESECLRLKFLVGSTGQRKCIFSSAWQLQHQKESLSEFRKECTAKIELFLKTNAQLTIRCRQLLSELSYIYPIDLNGHKDYSVCGVKLPNSEGFQAKDDGSIAIALGYTAHLVSMISFFLQGSISTIKDNINDKLTEKEQEFPLYSKGGEKLQFDYGVYLLNKNIAQLRYQHGLATPDLRQTLPNLKNFMEHGLMIRCDRHQTSSAIPVPKRQRSMSGGADVGSSGVFLPQTKDMENGPAQRLRDSNTKPLLPATIQH</sequence>
<dbReference type="GO" id="GO:0000323">
    <property type="term" value="C:lytic vacuole"/>
    <property type="evidence" value="ECO:0007669"/>
    <property type="project" value="TreeGrafter"/>
</dbReference>
<organism evidence="3 4">
    <name type="scientific">Cricetulus griseus</name>
    <name type="common">Chinese hamster</name>
    <name type="synonym">Cricetulus barabensis griseus</name>
    <dbReference type="NCBI Taxonomy" id="10029"/>
    <lineage>
        <taxon>Eukaryota</taxon>
        <taxon>Metazoa</taxon>
        <taxon>Chordata</taxon>
        <taxon>Craniata</taxon>
        <taxon>Vertebrata</taxon>
        <taxon>Euteleostomi</taxon>
        <taxon>Mammalia</taxon>
        <taxon>Eutheria</taxon>
        <taxon>Euarchontoglires</taxon>
        <taxon>Glires</taxon>
        <taxon>Rodentia</taxon>
        <taxon>Myomorpha</taxon>
        <taxon>Muroidea</taxon>
        <taxon>Cricetidae</taxon>
        <taxon>Cricetinae</taxon>
        <taxon>Cricetulus</taxon>
    </lineage>
</organism>
<name>A0A8C2M0T3_CRIGR</name>
<feature type="compositionally biased region" description="Low complexity" evidence="2">
    <location>
        <begin position="19"/>
        <end position="29"/>
    </location>
</feature>
<proteinExistence type="predicted"/>
<dbReference type="Proteomes" id="UP000694386">
    <property type="component" value="Unplaced"/>
</dbReference>
<dbReference type="AlphaFoldDB" id="A0A8C2M0T3"/>
<dbReference type="Ensembl" id="ENSCGRT00001015783.1">
    <property type="protein sequence ID" value="ENSCGRP00001011551.1"/>
    <property type="gene ID" value="ENSCGRG00001013171.1"/>
</dbReference>
<evidence type="ECO:0008006" key="5">
    <source>
        <dbReference type="Google" id="ProtNLM"/>
    </source>
</evidence>
<dbReference type="CDD" id="cd00030">
    <property type="entry name" value="C2"/>
    <property type="match status" value="1"/>
</dbReference>
<evidence type="ECO:0000256" key="2">
    <source>
        <dbReference type="SAM" id="MobiDB-lite"/>
    </source>
</evidence>
<dbReference type="GO" id="GO:0000149">
    <property type="term" value="F:SNARE binding"/>
    <property type="evidence" value="ECO:0007669"/>
    <property type="project" value="TreeGrafter"/>
</dbReference>